<dbReference type="Proteomes" id="UP000029004">
    <property type="component" value="Unassembled WGS sequence"/>
</dbReference>
<dbReference type="eggNOG" id="COG1194">
    <property type="taxonomic scope" value="Bacteria"/>
</dbReference>
<feature type="region of interest" description="Disordered" evidence="14">
    <location>
        <begin position="182"/>
        <end position="223"/>
    </location>
</feature>
<evidence type="ECO:0000256" key="4">
    <source>
        <dbReference type="ARBA" id="ARBA00012045"/>
    </source>
</evidence>
<keyword evidence="7" id="KW-0479">Metal-binding</keyword>
<dbReference type="Pfam" id="PF10576">
    <property type="entry name" value="EndIII_4Fe-2S"/>
    <property type="match status" value="1"/>
</dbReference>
<dbReference type="RefSeq" id="WP_420796384.1">
    <property type="nucleotide sequence ID" value="NZ_JGZP01000002.1"/>
</dbReference>
<dbReference type="GO" id="GO:0035485">
    <property type="term" value="F:adenine/guanine mispair binding"/>
    <property type="evidence" value="ECO:0007669"/>
    <property type="project" value="TreeGrafter"/>
</dbReference>
<dbReference type="CDD" id="cd00056">
    <property type="entry name" value="ENDO3c"/>
    <property type="match status" value="1"/>
</dbReference>
<dbReference type="GO" id="GO:0034039">
    <property type="term" value="F:8-oxo-7,8-dihydroguanine DNA N-glycosylase activity"/>
    <property type="evidence" value="ECO:0007669"/>
    <property type="project" value="TreeGrafter"/>
</dbReference>
<comment type="cofactor">
    <cofactor evidence="2">
        <name>[4Fe-4S] cluster</name>
        <dbReference type="ChEBI" id="CHEBI:49883"/>
    </cofactor>
</comment>
<dbReference type="PROSITE" id="PS00764">
    <property type="entry name" value="ENDONUCLEASE_III_1"/>
    <property type="match status" value="1"/>
</dbReference>
<dbReference type="Gene3D" id="1.10.1670.10">
    <property type="entry name" value="Helix-hairpin-Helix base-excision DNA repair enzymes (C-terminal)"/>
    <property type="match status" value="2"/>
</dbReference>
<evidence type="ECO:0000256" key="1">
    <source>
        <dbReference type="ARBA" id="ARBA00000843"/>
    </source>
</evidence>
<dbReference type="Gene3D" id="1.10.340.30">
    <property type="entry name" value="Hypothetical protein, domain 2"/>
    <property type="match status" value="1"/>
</dbReference>
<evidence type="ECO:0000256" key="3">
    <source>
        <dbReference type="ARBA" id="ARBA00008343"/>
    </source>
</evidence>
<dbReference type="InterPro" id="IPR004035">
    <property type="entry name" value="Endouclease-III_FeS-bd_BS"/>
</dbReference>
<accession>A0A087E0J1</accession>
<keyword evidence="8" id="KW-0227">DNA damage</keyword>
<evidence type="ECO:0000313" key="17">
    <source>
        <dbReference type="Proteomes" id="UP000029004"/>
    </source>
</evidence>
<name>A0A087E0J1_9BIFI</name>
<feature type="domain" description="HhH-GPD" evidence="15">
    <location>
        <begin position="48"/>
        <end position="187"/>
    </location>
</feature>
<dbReference type="SUPFAM" id="SSF48150">
    <property type="entry name" value="DNA-glycosylase"/>
    <property type="match status" value="1"/>
</dbReference>
<dbReference type="GO" id="GO:0000701">
    <property type="term" value="F:purine-specific mismatch base pair DNA N-glycosylase activity"/>
    <property type="evidence" value="ECO:0007669"/>
    <property type="project" value="UniProtKB-EC"/>
</dbReference>
<dbReference type="GO" id="GO:0032357">
    <property type="term" value="F:oxidized purine DNA binding"/>
    <property type="evidence" value="ECO:0007669"/>
    <property type="project" value="TreeGrafter"/>
</dbReference>
<dbReference type="InterPro" id="IPR003265">
    <property type="entry name" value="HhH-GPD_domain"/>
</dbReference>
<dbReference type="SMART" id="SM00478">
    <property type="entry name" value="ENDO3c"/>
    <property type="match status" value="1"/>
</dbReference>
<dbReference type="EC" id="3.2.2.31" evidence="4"/>
<organism evidence="16 17">
    <name type="scientific">Bifidobacterium stellenboschense</name>
    <dbReference type="NCBI Taxonomy" id="762211"/>
    <lineage>
        <taxon>Bacteria</taxon>
        <taxon>Bacillati</taxon>
        <taxon>Actinomycetota</taxon>
        <taxon>Actinomycetes</taxon>
        <taxon>Bifidobacteriales</taxon>
        <taxon>Bifidobacteriaceae</taxon>
        <taxon>Bifidobacterium</taxon>
    </lineage>
</organism>
<keyword evidence="9" id="KW-0378">Hydrolase</keyword>
<evidence type="ECO:0000256" key="8">
    <source>
        <dbReference type="ARBA" id="ARBA00022763"/>
    </source>
</evidence>
<protein>
    <recommendedName>
        <fullName evidence="5">Adenine DNA glycosylase</fullName>
        <ecNumber evidence="4">3.2.2.31</ecNumber>
    </recommendedName>
</protein>
<keyword evidence="11" id="KW-0411">Iron-sulfur</keyword>
<comment type="catalytic activity">
    <reaction evidence="1">
        <text>Hydrolyzes free adenine bases from 7,8-dihydro-8-oxoguanine:adenine mismatched double-stranded DNA, leaving an apurinic site.</text>
        <dbReference type="EC" id="3.2.2.31"/>
    </reaction>
</comment>
<evidence type="ECO:0000256" key="2">
    <source>
        <dbReference type="ARBA" id="ARBA00001966"/>
    </source>
</evidence>
<evidence type="ECO:0000256" key="5">
    <source>
        <dbReference type="ARBA" id="ARBA00022023"/>
    </source>
</evidence>
<dbReference type="InterPro" id="IPR011257">
    <property type="entry name" value="DNA_glycosylase"/>
</dbReference>
<evidence type="ECO:0000256" key="7">
    <source>
        <dbReference type="ARBA" id="ARBA00022723"/>
    </source>
</evidence>
<dbReference type="EMBL" id="JGZP01000002">
    <property type="protein sequence ID" value="KFJ01292.1"/>
    <property type="molecule type" value="Genomic_DNA"/>
</dbReference>
<feature type="region of interest" description="Disordered" evidence="14">
    <location>
        <begin position="298"/>
        <end position="354"/>
    </location>
</feature>
<dbReference type="InterPro" id="IPR044298">
    <property type="entry name" value="MIG/MutY"/>
</dbReference>
<evidence type="ECO:0000256" key="6">
    <source>
        <dbReference type="ARBA" id="ARBA00022485"/>
    </source>
</evidence>
<dbReference type="PANTHER" id="PTHR42944">
    <property type="entry name" value="ADENINE DNA GLYCOSYLASE"/>
    <property type="match status" value="1"/>
</dbReference>
<evidence type="ECO:0000256" key="13">
    <source>
        <dbReference type="ARBA" id="ARBA00023295"/>
    </source>
</evidence>
<keyword evidence="6" id="KW-0004">4Fe-4S</keyword>
<dbReference type="GO" id="GO:0046872">
    <property type="term" value="F:metal ion binding"/>
    <property type="evidence" value="ECO:0007669"/>
    <property type="project" value="UniProtKB-KW"/>
</dbReference>
<dbReference type="STRING" id="762211.BSTEL_1421"/>
<evidence type="ECO:0000313" key="16">
    <source>
        <dbReference type="EMBL" id="KFJ01292.1"/>
    </source>
</evidence>
<dbReference type="Pfam" id="PF00730">
    <property type="entry name" value="HhH-GPD"/>
    <property type="match status" value="1"/>
</dbReference>
<evidence type="ECO:0000256" key="9">
    <source>
        <dbReference type="ARBA" id="ARBA00022801"/>
    </source>
</evidence>
<dbReference type="InterPro" id="IPR000445">
    <property type="entry name" value="HhH_motif"/>
</dbReference>
<evidence type="ECO:0000256" key="12">
    <source>
        <dbReference type="ARBA" id="ARBA00023204"/>
    </source>
</evidence>
<evidence type="ECO:0000256" key="10">
    <source>
        <dbReference type="ARBA" id="ARBA00023004"/>
    </source>
</evidence>
<dbReference type="GO" id="GO:0051539">
    <property type="term" value="F:4 iron, 4 sulfur cluster binding"/>
    <property type="evidence" value="ECO:0007669"/>
    <property type="project" value="UniProtKB-KW"/>
</dbReference>
<dbReference type="GO" id="GO:0006298">
    <property type="term" value="P:mismatch repair"/>
    <property type="evidence" value="ECO:0007669"/>
    <property type="project" value="TreeGrafter"/>
</dbReference>
<evidence type="ECO:0000256" key="14">
    <source>
        <dbReference type="SAM" id="MobiDB-lite"/>
    </source>
</evidence>
<dbReference type="Pfam" id="PF00633">
    <property type="entry name" value="HHH"/>
    <property type="match status" value="1"/>
</dbReference>
<dbReference type="AlphaFoldDB" id="A0A087E0J1"/>
<feature type="compositionally biased region" description="Low complexity" evidence="14">
    <location>
        <begin position="308"/>
        <end position="348"/>
    </location>
</feature>
<evidence type="ECO:0000259" key="15">
    <source>
        <dbReference type="SMART" id="SM00478"/>
    </source>
</evidence>
<comment type="similarity">
    <text evidence="3">Belongs to the Nth/MutY family.</text>
</comment>
<gene>
    <name evidence="16" type="ORF">BSTEL_1421</name>
</gene>
<keyword evidence="17" id="KW-1185">Reference proteome</keyword>
<sequence>MGVMGVPERRVAARVRLRLAAWWEANARDLPWRFGRATPWGILVSEVMSQQTQMSRVVPYWTAWMERWPDAAALAAAPKSDVIAAWGRLGYPRRALRLQECARVVATECGDDLPRTYDALVALPGIGDYTASAVMSFAYGERIAVVDTNIRRVLSRVFAGEESRGGAASAAERALAVAVLPRDGGDADGSGNDDDDVPRDVSRDSGVVPRDVSHDVSRDSSRIPSVTWNQSVMELGALVCTAKSPLCDHCPVHDDCAFLAAGRPGLGERRTRPRQRFQGTDRQVRGIVLDALRKLPAASGSSAAPERSAVSGSSVTSESSTMSGSPVTSELSDVSSSSVVSSSSASEPSGERASVLERATVETLWKDHAQLDRCVASLDEDGLIEILPGGAIRLPR</sequence>
<reference evidence="16 17" key="1">
    <citation type="submission" date="2014-03" db="EMBL/GenBank/DDBJ databases">
        <title>Genomics of Bifidobacteria.</title>
        <authorList>
            <person name="Ventura M."/>
            <person name="Milani C."/>
            <person name="Lugli G.A."/>
        </authorList>
    </citation>
    <scope>NUCLEOTIDE SEQUENCE [LARGE SCALE GENOMIC DNA]</scope>
    <source>
        <strain evidence="16 17">DSM 23968</strain>
    </source>
</reference>
<keyword evidence="10" id="KW-0408">Iron</keyword>
<keyword evidence="12" id="KW-0234">DNA repair</keyword>
<dbReference type="GO" id="GO:0006284">
    <property type="term" value="P:base-excision repair"/>
    <property type="evidence" value="ECO:0007669"/>
    <property type="project" value="InterPro"/>
</dbReference>
<comment type="caution">
    <text evidence="16">The sequence shown here is derived from an EMBL/GenBank/DDBJ whole genome shotgun (WGS) entry which is preliminary data.</text>
</comment>
<proteinExistence type="inferred from homology"/>
<feature type="compositionally biased region" description="Basic and acidic residues" evidence="14">
    <location>
        <begin position="211"/>
        <end position="221"/>
    </location>
</feature>
<evidence type="ECO:0000256" key="11">
    <source>
        <dbReference type="ARBA" id="ARBA00023014"/>
    </source>
</evidence>
<keyword evidence="13" id="KW-0326">Glycosidase</keyword>
<dbReference type="PANTHER" id="PTHR42944:SF1">
    <property type="entry name" value="ADENINE DNA GLYCOSYLASE"/>
    <property type="match status" value="1"/>
</dbReference>
<dbReference type="InterPro" id="IPR003651">
    <property type="entry name" value="Endonuclease3_FeS-loop_motif"/>
</dbReference>
<dbReference type="InterPro" id="IPR023170">
    <property type="entry name" value="HhH_base_excis_C"/>
</dbReference>